<keyword evidence="2" id="KW-0378">Hydrolase</keyword>
<dbReference type="SUPFAM" id="SSF52980">
    <property type="entry name" value="Restriction endonuclease-like"/>
    <property type="match status" value="1"/>
</dbReference>
<dbReference type="EMBL" id="JBHRZH010000036">
    <property type="protein sequence ID" value="MFC3764977.1"/>
    <property type="molecule type" value="Genomic_DNA"/>
</dbReference>
<reference evidence="3" key="1">
    <citation type="journal article" date="2019" name="Int. J. Syst. Evol. Microbiol.">
        <title>The Global Catalogue of Microorganisms (GCM) 10K type strain sequencing project: providing services to taxonomists for standard genome sequencing and annotation.</title>
        <authorList>
            <consortium name="The Broad Institute Genomics Platform"/>
            <consortium name="The Broad Institute Genome Sequencing Center for Infectious Disease"/>
            <person name="Wu L."/>
            <person name="Ma J."/>
        </authorList>
    </citation>
    <scope>NUCLEOTIDE SEQUENCE [LARGE SCALE GENOMIC DNA]</scope>
    <source>
        <strain evidence="3">CGMCC 4.7241</strain>
    </source>
</reference>
<sequence>MNLRLRPMRILVPDIVVLRRTEEVVNRAADTAMAVEIVSRSGKFRDRKVKPMQYSEAGIPWYLRVELEPRLELFLYRREGADYVEDARAGLGERLEIADLGMSIEVDALLRDL</sequence>
<gene>
    <name evidence="2" type="ORF">ACFOUW_29355</name>
</gene>
<organism evidence="2 3">
    <name type="scientific">Tenggerimyces flavus</name>
    <dbReference type="NCBI Taxonomy" id="1708749"/>
    <lineage>
        <taxon>Bacteria</taxon>
        <taxon>Bacillati</taxon>
        <taxon>Actinomycetota</taxon>
        <taxon>Actinomycetes</taxon>
        <taxon>Propionibacteriales</taxon>
        <taxon>Nocardioidaceae</taxon>
        <taxon>Tenggerimyces</taxon>
    </lineage>
</organism>
<dbReference type="Proteomes" id="UP001595699">
    <property type="component" value="Unassembled WGS sequence"/>
</dbReference>
<keyword evidence="2" id="KW-0540">Nuclease</keyword>
<dbReference type="InterPro" id="IPR012296">
    <property type="entry name" value="Nuclease_put_TT1808"/>
</dbReference>
<dbReference type="InterPro" id="IPR008538">
    <property type="entry name" value="Uma2"/>
</dbReference>
<keyword evidence="2" id="KW-0255">Endonuclease</keyword>
<protein>
    <submittedName>
        <fullName evidence="2">Uma2 family endonuclease</fullName>
    </submittedName>
</protein>
<dbReference type="InterPro" id="IPR011335">
    <property type="entry name" value="Restrct_endonuc-II-like"/>
</dbReference>
<feature type="domain" description="Putative restriction endonuclease" evidence="1">
    <location>
        <begin position="3"/>
        <end position="100"/>
    </location>
</feature>
<name>A0ABV7YJ37_9ACTN</name>
<dbReference type="GO" id="GO:0004519">
    <property type="term" value="F:endonuclease activity"/>
    <property type="evidence" value="ECO:0007669"/>
    <property type="project" value="UniProtKB-KW"/>
</dbReference>
<evidence type="ECO:0000313" key="2">
    <source>
        <dbReference type="EMBL" id="MFC3764977.1"/>
    </source>
</evidence>
<dbReference type="CDD" id="cd06260">
    <property type="entry name" value="DUF820-like"/>
    <property type="match status" value="1"/>
</dbReference>
<evidence type="ECO:0000313" key="3">
    <source>
        <dbReference type="Proteomes" id="UP001595699"/>
    </source>
</evidence>
<evidence type="ECO:0000259" key="1">
    <source>
        <dbReference type="Pfam" id="PF05685"/>
    </source>
</evidence>
<keyword evidence="3" id="KW-1185">Reference proteome</keyword>
<accession>A0ABV7YJ37</accession>
<dbReference type="Pfam" id="PF05685">
    <property type="entry name" value="Uma2"/>
    <property type="match status" value="1"/>
</dbReference>
<proteinExistence type="predicted"/>
<comment type="caution">
    <text evidence="2">The sequence shown here is derived from an EMBL/GenBank/DDBJ whole genome shotgun (WGS) entry which is preliminary data.</text>
</comment>
<dbReference type="Gene3D" id="3.90.1570.10">
    <property type="entry name" value="tt1808, chain A"/>
    <property type="match status" value="1"/>
</dbReference>
<dbReference type="RefSeq" id="WP_205119302.1">
    <property type="nucleotide sequence ID" value="NZ_JAFBCM010000001.1"/>
</dbReference>